<dbReference type="InterPro" id="IPR013785">
    <property type="entry name" value="Aldolase_TIM"/>
</dbReference>
<feature type="binding site" evidence="13">
    <location>
        <begin position="328"/>
        <end position="330"/>
    </location>
    <ligand>
        <name>NAD(+)</name>
        <dbReference type="ChEBI" id="CHEBI:57540"/>
    </ligand>
</feature>
<comment type="pathway">
    <text evidence="17">Purine metabolism; XMP biosynthesis via de novo pathway; XMP from IMP: step 1/1.</text>
</comment>
<comment type="catalytic activity">
    <reaction evidence="10 17">
        <text>IMP + NAD(+) + H2O = XMP + NADH + H(+)</text>
        <dbReference type="Rhea" id="RHEA:11708"/>
        <dbReference type="ChEBI" id="CHEBI:15377"/>
        <dbReference type="ChEBI" id="CHEBI:15378"/>
        <dbReference type="ChEBI" id="CHEBI:57464"/>
        <dbReference type="ChEBI" id="CHEBI:57540"/>
        <dbReference type="ChEBI" id="CHEBI:57945"/>
        <dbReference type="ChEBI" id="CHEBI:58053"/>
        <dbReference type="EC" id="1.1.1.205"/>
    </reaction>
</comment>
<evidence type="ECO:0000256" key="9">
    <source>
        <dbReference type="ARBA" id="ARBA00023122"/>
    </source>
</evidence>
<dbReference type="Gene3D" id="3.20.20.70">
    <property type="entry name" value="Aldolase class I"/>
    <property type="match status" value="1"/>
</dbReference>
<evidence type="ECO:0000256" key="14">
    <source>
        <dbReference type="PIRSR" id="PIRSR000130-4"/>
    </source>
</evidence>
<dbReference type="AlphaFoldDB" id="A0A1B6G0W7"/>
<sequence length="478" mass="51683">MNSDYRNHVNNVDSVIQDGLSAMELFSQKLGLTYNDFLILPGYVDFCIEDVSLATKLTKKITLNAPLVSSPMDTVTESRMAISMALCGGIGIIHNNCSDEHQANEVLKVKRYRHGFIHDPVVLSPNHVIDDVIKIKEKFGFCGIPITETGQLGARLVGIVTSRDIDFLYAKSSENSTKLSDVMTKLSDLVTAKDHVTLEEANSILEKSKKGKLPIVDDNGNLVSLIARTDLKKSRNYPDASKDKNSQLLVGAAISTHDVDKKRLQKLIAANVDVIVIDSSQGNSIYQINMIRYIKKNYPTVEVIAGNVVTMKQAKNLIEAGADGLRVGMGSGSICITQEVSAVGSPQATAVFRVASYARQFNVPIIADGGIQNTGHIIKALALGASTVMMGSLLAGTCEAPGEYFFSDGVRVKKFRGMGSIEAMDRKDGRAANRYYDSSDRLMVAQGVSGAIVDKGSILKYVPYLLMGIKHGMQGIGG</sequence>
<feature type="domain" description="CBS" evidence="18">
    <location>
        <begin position="183"/>
        <end position="241"/>
    </location>
</feature>
<dbReference type="GO" id="GO:0006183">
    <property type="term" value="P:GTP biosynthetic process"/>
    <property type="evidence" value="ECO:0007669"/>
    <property type="project" value="TreeGrafter"/>
</dbReference>
<dbReference type="FunFam" id="3.20.20.70:FF:000086">
    <property type="entry name" value="IMP dehydrogenase, putative"/>
    <property type="match status" value="1"/>
</dbReference>
<comment type="similarity">
    <text evidence="2 16">Belongs to the IMPDH/GMPR family.</text>
</comment>
<feature type="binding site" evidence="13">
    <location>
        <begin position="278"/>
        <end position="280"/>
    </location>
    <ligand>
        <name>NAD(+)</name>
        <dbReference type="ChEBI" id="CHEBI:57540"/>
    </ligand>
</feature>
<dbReference type="GO" id="GO:0046872">
    <property type="term" value="F:metal ion binding"/>
    <property type="evidence" value="ECO:0007669"/>
    <property type="project" value="UniProtKB-KW"/>
</dbReference>
<dbReference type="InterPro" id="IPR015875">
    <property type="entry name" value="IMP_DH/GMP_Rdtase_CS"/>
</dbReference>
<evidence type="ECO:0000313" key="19">
    <source>
        <dbReference type="EMBL" id="JAS56072.1"/>
    </source>
</evidence>
<evidence type="ECO:0000256" key="13">
    <source>
        <dbReference type="PIRSR" id="PIRSR000130-3"/>
    </source>
</evidence>
<dbReference type="GO" id="GO:0003938">
    <property type="term" value="F:IMP dehydrogenase activity"/>
    <property type="evidence" value="ECO:0007669"/>
    <property type="project" value="UniProtKB-EC"/>
</dbReference>
<dbReference type="InterPro" id="IPR046342">
    <property type="entry name" value="CBS_dom_sf"/>
</dbReference>
<evidence type="ECO:0000256" key="5">
    <source>
        <dbReference type="ARBA" id="ARBA00022755"/>
    </source>
</evidence>
<dbReference type="PROSITE" id="PS00487">
    <property type="entry name" value="IMP_DH_GMP_RED"/>
    <property type="match status" value="1"/>
</dbReference>
<dbReference type="PROSITE" id="PS51371">
    <property type="entry name" value="CBS"/>
    <property type="match status" value="2"/>
</dbReference>
<dbReference type="SMART" id="SM00116">
    <property type="entry name" value="CBS"/>
    <property type="match status" value="2"/>
</dbReference>
<evidence type="ECO:0000256" key="12">
    <source>
        <dbReference type="PIRSR" id="PIRSR000130-1"/>
    </source>
</evidence>
<gene>
    <name evidence="19" type="ORF">g.49890</name>
</gene>
<comment type="function">
    <text evidence="11">Catalyzes the conversion of inosine 5'-phosphate (IMP) to xanthosine 5'-phosphate (XMP), the first committed and rate-limiting step in the de novo synthesis of guanine nucleotides, and therefore plays an important role in the regulation of cell growth.</text>
</comment>
<keyword evidence="5 17" id="KW-0658">Purine biosynthesis</keyword>
<organism evidence="19">
    <name type="scientific">Cuerna arida</name>
    <dbReference type="NCBI Taxonomy" id="1464854"/>
    <lineage>
        <taxon>Eukaryota</taxon>
        <taxon>Metazoa</taxon>
        <taxon>Ecdysozoa</taxon>
        <taxon>Arthropoda</taxon>
        <taxon>Hexapoda</taxon>
        <taxon>Insecta</taxon>
        <taxon>Pterygota</taxon>
        <taxon>Neoptera</taxon>
        <taxon>Paraneoptera</taxon>
        <taxon>Hemiptera</taxon>
        <taxon>Auchenorrhyncha</taxon>
        <taxon>Membracoidea</taxon>
        <taxon>Cicadellidae</taxon>
        <taxon>Cicadellinae</taxon>
        <taxon>Proconiini</taxon>
        <taxon>Cuerna</taxon>
    </lineage>
</organism>
<keyword evidence="6 14" id="KW-0630">Potassium</keyword>
<keyword evidence="4 17" id="KW-0332">GMP biosynthesis</keyword>
<feature type="active site" description="Thioimidate intermediate" evidence="12">
    <location>
        <position position="335"/>
    </location>
</feature>
<evidence type="ECO:0000259" key="18">
    <source>
        <dbReference type="PROSITE" id="PS51371"/>
    </source>
</evidence>
<feature type="binding site" description="in other chain" evidence="14">
    <location>
        <position position="330"/>
    </location>
    <ligand>
        <name>K(+)</name>
        <dbReference type="ChEBI" id="CHEBI:29103"/>
        <note>ligand shared between two tetrameric partners</note>
    </ligand>
</feature>
<protein>
    <recommendedName>
        <fullName evidence="17">Inosine-5'-monophosphate dehydrogenase</fullName>
        <ecNumber evidence="17">1.1.1.205</ecNumber>
    </recommendedName>
</protein>
<dbReference type="CDD" id="cd04601">
    <property type="entry name" value="CBS_pair_IMPDH"/>
    <property type="match status" value="1"/>
</dbReference>
<evidence type="ECO:0000256" key="3">
    <source>
        <dbReference type="ARBA" id="ARBA00022723"/>
    </source>
</evidence>
<evidence type="ECO:0000256" key="17">
    <source>
        <dbReference type="RuleBase" id="RU003928"/>
    </source>
</evidence>
<accession>A0A1B6G0W7</accession>
<feature type="binding site" description="in other chain" evidence="14">
    <location>
        <position position="332"/>
    </location>
    <ligand>
        <name>K(+)</name>
        <dbReference type="ChEBI" id="CHEBI:29103"/>
        <note>ligand shared between two tetrameric partners</note>
    </ligand>
</feature>
<evidence type="ECO:0000256" key="4">
    <source>
        <dbReference type="ARBA" id="ARBA00022749"/>
    </source>
</evidence>
<keyword evidence="9 15" id="KW-0129">CBS domain</keyword>
<name>A0A1B6G0W7_9HEMI</name>
<dbReference type="InterPro" id="IPR000644">
    <property type="entry name" value="CBS_dom"/>
</dbReference>
<dbReference type="PANTHER" id="PTHR11911">
    <property type="entry name" value="INOSINE-5-MONOPHOSPHATE DEHYDROGENASE RELATED"/>
    <property type="match status" value="1"/>
</dbReference>
<keyword evidence="3 17" id="KW-0479">Metal-binding</keyword>
<dbReference type="EC" id="1.1.1.205" evidence="17"/>
<dbReference type="CDD" id="cd00381">
    <property type="entry name" value="IMPDH"/>
    <property type="match status" value="1"/>
</dbReference>
<feature type="domain" description="CBS" evidence="18">
    <location>
        <begin position="116"/>
        <end position="177"/>
    </location>
</feature>
<comment type="cofactor">
    <cofactor evidence="1">
        <name>K(+)</name>
        <dbReference type="ChEBI" id="CHEBI:29103"/>
    </cofactor>
</comment>
<feature type="non-terminal residue" evidence="19">
    <location>
        <position position="478"/>
    </location>
</feature>
<dbReference type="InterPro" id="IPR001093">
    <property type="entry name" value="IMP_DH_GMPRt"/>
</dbReference>
<dbReference type="HAMAP" id="MF_01964">
    <property type="entry name" value="IMPDH"/>
    <property type="match status" value="1"/>
</dbReference>
<dbReference type="Pfam" id="PF00478">
    <property type="entry name" value="IMPDH"/>
    <property type="match status" value="1"/>
</dbReference>
<dbReference type="PANTHER" id="PTHR11911:SF111">
    <property type="entry name" value="INOSINE-5'-MONOPHOSPHATE DEHYDROGENASE"/>
    <property type="match status" value="1"/>
</dbReference>
<evidence type="ECO:0000256" key="10">
    <source>
        <dbReference type="ARBA" id="ARBA00048028"/>
    </source>
</evidence>
<dbReference type="SUPFAM" id="SSF54631">
    <property type="entry name" value="CBS-domain pair"/>
    <property type="match status" value="1"/>
</dbReference>
<evidence type="ECO:0000256" key="15">
    <source>
        <dbReference type="PROSITE-ProRule" id="PRU00703"/>
    </source>
</evidence>
<evidence type="ECO:0000256" key="6">
    <source>
        <dbReference type="ARBA" id="ARBA00022958"/>
    </source>
</evidence>
<feature type="active site" description="Proton acceptor" evidence="12">
    <location>
        <position position="434"/>
    </location>
</feature>
<reference evidence="19" key="1">
    <citation type="submission" date="2015-11" db="EMBL/GenBank/DDBJ databases">
        <title>De novo transcriptome assembly of four potential Pierce s Disease insect vectors from Arizona vineyards.</title>
        <authorList>
            <person name="Tassone E.E."/>
        </authorList>
    </citation>
    <scope>NUCLEOTIDE SEQUENCE</scope>
</reference>
<evidence type="ECO:0000256" key="8">
    <source>
        <dbReference type="ARBA" id="ARBA00023027"/>
    </source>
</evidence>
<keyword evidence="8 13" id="KW-0520">NAD</keyword>
<keyword evidence="7 16" id="KW-0560">Oxidoreductase</keyword>
<dbReference type="SMART" id="SM01240">
    <property type="entry name" value="IMPDH"/>
    <property type="match status" value="1"/>
</dbReference>
<dbReference type="GO" id="GO:0006177">
    <property type="term" value="P:GMP biosynthetic process"/>
    <property type="evidence" value="ECO:0007669"/>
    <property type="project" value="UniProtKB-KW"/>
</dbReference>
<evidence type="ECO:0000256" key="7">
    <source>
        <dbReference type="ARBA" id="ARBA00023002"/>
    </source>
</evidence>
<dbReference type="PIRSF" id="PIRSF000130">
    <property type="entry name" value="IMPDH"/>
    <property type="match status" value="1"/>
</dbReference>
<feature type="binding site" description="in other chain" evidence="14">
    <location>
        <position position="335"/>
    </location>
    <ligand>
        <name>K(+)</name>
        <dbReference type="ChEBI" id="CHEBI:29103"/>
        <note>ligand shared between two tetrameric partners</note>
    </ligand>
</feature>
<evidence type="ECO:0000256" key="1">
    <source>
        <dbReference type="ARBA" id="ARBA00001958"/>
    </source>
</evidence>
<evidence type="ECO:0000256" key="11">
    <source>
        <dbReference type="ARBA" id="ARBA00056556"/>
    </source>
</evidence>
<evidence type="ECO:0000256" key="16">
    <source>
        <dbReference type="RuleBase" id="RU003927"/>
    </source>
</evidence>
<dbReference type="Pfam" id="PF00571">
    <property type="entry name" value="CBS"/>
    <property type="match status" value="2"/>
</dbReference>
<proteinExistence type="inferred from homology"/>
<dbReference type="InterPro" id="IPR005990">
    <property type="entry name" value="IMP_DH"/>
</dbReference>
<dbReference type="UniPathway" id="UPA00601">
    <property type="reaction ID" value="UER00295"/>
</dbReference>
<dbReference type="GO" id="GO:0005737">
    <property type="term" value="C:cytoplasm"/>
    <property type="evidence" value="ECO:0007669"/>
    <property type="project" value="TreeGrafter"/>
</dbReference>
<dbReference type="NCBIfam" id="TIGR01302">
    <property type="entry name" value="IMP_dehydrog"/>
    <property type="match status" value="1"/>
</dbReference>
<dbReference type="EMBL" id="GECZ01013697">
    <property type="protein sequence ID" value="JAS56072.1"/>
    <property type="molecule type" value="Transcribed_RNA"/>
</dbReference>
<evidence type="ECO:0000256" key="2">
    <source>
        <dbReference type="ARBA" id="ARBA00005502"/>
    </source>
</evidence>
<dbReference type="SUPFAM" id="SSF51412">
    <property type="entry name" value="Inosine monophosphate dehydrogenase (IMPDH)"/>
    <property type="match status" value="1"/>
</dbReference>